<dbReference type="GO" id="GO:0008033">
    <property type="term" value="P:tRNA processing"/>
    <property type="evidence" value="ECO:0007669"/>
    <property type="project" value="UniProtKB-KW"/>
</dbReference>
<dbReference type="KEGG" id="ncv:NCAV_0325"/>
<reference evidence="4" key="1">
    <citation type="submission" date="2018-01" db="EMBL/GenBank/DDBJ databases">
        <authorList>
            <person name="Kerou L M."/>
        </authorList>
    </citation>
    <scope>NUCLEOTIDE SEQUENCE [LARGE SCALE GENOMIC DNA]</scope>
    <source>
        <strain evidence="4">SCU2</strain>
    </source>
</reference>
<evidence type="ECO:0000256" key="1">
    <source>
        <dbReference type="ARBA" id="ARBA00022694"/>
    </source>
</evidence>
<dbReference type="RefSeq" id="WP_103287675.1">
    <property type="nucleotide sequence ID" value="NZ_LT981265.1"/>
</dbReference>
<dbReference type="GO" id="GO:1990904">
    <property type="term" value="C:ribonucleoprotein complex"/>
    <property type="evidence" value="ECO:0007669"/>
    <property type="project" value="UniProtKB-ARBA"/>
</dbReference>
<dbReference type="Proteomes" id="UP000236248">
    <property type="component" value="Chromosome NCAV"/>
</dbReference>
<dbReference type="GO" id="GO:1902555">
    <property type="term" value="C:endoribonuclease complex"/>
    <property type="evidence" value="ECO:0007669"/>
    <property type="project" value="UniProtKB-ARBA"/>
</dbReference>
<keyword evidence="4" id="KW-1185">Reference proteome</keyword>
<organism evidence="3 4">
    <name type="scientific">Candidatus Nitrosocaldus cavascurensis</name>
    <dbReference type="NCBI Taxonomy" id="2058097"/>
    <lineage>
        <taxon>Archaea</taxon>
        <taxon>Nitrososphaerota</taxon>
        <taxon>Nitrososphaeria</taxon>
        <taxon>Candidatus Nitrosocaldales</taxon>
        <taxon>Candidatus Nitrosocaldaceae</taxon>
        <taxon>Candidatus Nitrosocaldus</taxon>
    </lineage>
</organism>
<name>A0A2K5API4_9ARCH</name>
<protein>
    <submittedName>
        <fullName evidence="3">Uncharacterized protein</fullName>
    </submittedName>
</protein>
<dbReference type="InterPro" id="IPR038085">
    <property type="entry name" value="Rnp2-like_sf"/>
</dbReference>
<accession>A0A2K5API4</accession>
<gene>
    <name evidence="3" type="ORF">NCAV_0325</name>
</gene>
<dbReference type="Gene3D" id="3.30.70.3250">
    <property type="entry name" value="Ribonuclease P, Pop5 subunit"/>
    <property type="match status" value="1"/>
</dbReference>
<dbReference type="AlphaFoldDB" id="A0A2K5API4"/>
<dbReference type="GeneID" id="41594422"/>
<evidence type="ECO:0000313" key="3">
    <source>
        <dbReference type="EMBL" id="SPC33519.1"/>
    </source>
</evidence>
<sequence length="161" mass="18087">MRYKKRYILVYVDAHNPYGYQRKMLKMIRDAYAEIFGSKEVDEARITFVSYGSRRRNGSSSSSSSRDGNAADEMGKIHGAKIGEEVGKADVSRGYIHAHRTMLPLIIRCNLEHYGNVMHILSILGIRTVTTSGTLKALRRRQGLIGEERKIDGDEVRAAPG</sequence>
<dbReference type="EMBL" id="LT981265">
    <property type="protein sequence ID" value="SPC33519.1"/>
    <property type="molecule type" value="Genomic_DNA"/>
</dbReference>
<evidence type="ECO:0000313" key="4">
    <source>
        <dbReference type="Proteomes" id="UP000236248"/>
    </source>
</evidence>
<proteinExistence type="predicted"/>
<feature type="region of interest" description="Disordered" evidence="2">
    <location>
        <begin position="53"/>
        <end position="72"/>
    </location>
</feature>
<keyword evidence="1" id="KW-0819">tRNA processing</keyword>
<evidence type="ECO:0000256" key="2">
    <source>
        <dbReference type="SAM" id="MobiDB-lite"/>
    </source>
</evidence>